<dbReference type="GO" id="GO:0051028">
    <property type="term" value="P:mRNA transport"/>
    <property type="evidence" value="ECO:0007669"/>
    <property type="project" value="UniProtKB-KW"/>
</dbReference>
<dbReference type="EMBL" id="JAATIQ010000077">
    <property type="protein sequence ID" value="KAF4387737.1"/>
    <property type="molecule type" value="Genomic_DNA"/>
</dbReference>
<evidence type="ECO:0000256" key="3">
    <source>
        <dbReference type="ARBA" id="ARBA00022816"/>
    </source>
</evidence>
<dbReference type="Gene3D" id="3.30.1610.10">
    <property type="entry name" value="Peptidase S59, nucleoporin"/>
    <property type="match status" value="1"/>
</dbReference>
<evidence type="ECO:0000259" key="9">
    <source>
        <dbReference type="PROSITE" id="PS51229"/>
    </source>
</evidence>
<dbReference type="InterPro" id="IPR042460">
    <property type="entry name" value="DCN1-like_PONY"/>
</dbReference>
<dbReference type="SUPFAM" id="SSF82215">
    <property type="entry name" value="C-terminal autoproteolytic domain of nucleoporin nup98"/>
    <property type="match status" value="1"/>
</dbReference>
<dbReference type="FunFam" id="1.10.238.10:FF:000162">
    <property type="entry name" value="Defective in cullin neddylation protein"/>
    <property type="match status" value="1"/>
</dbReference>
<dbReference type="Pfam" id="PF04096">
    <property type="entry name" value="Nucleoporin2"/>
    <property type="match status" value="1"/>
</dbReference>
<gene>
    <name evidence="11" type="ORF">G4B88_004064</name>
</gene>
<dbReference type="PROSITE" id="PS51229">
    <property type="entry name" value="DCUN1"/>
    <property type="match status" value="1"/>
</dbReference>
<keyword evidence="2" id="KW-0813">Transport</keyword>
<evidence type="ECO:0000313" key="12">
    <source>
        <dbReference type="Proteomes" id="UP000583929"/>
    </source>
</evidence>
<accession>A0A7J6GXS2</accession>
<evidence type="ECO:0000256" key="8">
    <source>
        <dbReference type="SAM" id="MobiDB-lite"/>
    </source>
</evidence>
<evidence type="ECO:0000256" key="6">
    <source>
        <dbReference type="ARBA" id="ARBA00023132"/>
    </source>
</evidence>
<feature type="domain" description="DCUN1" evidence="9">
    <location>
        <begin position="1096"/>
        <end position="1287"/>
    </location>
</feature>
<name>A0A7J6GXS2_CANSA</name>
<dbReference type="Gene3D" id="1.25.40.690">
    <property type="match status" value="1"/>
</dbReference>
<dbReference type="GO" id="GO:0005643">
    <property type="term" value="C:nuclear pore"/>
    <property type="evidence" value="ECO:0007669"/>
    <property type="project" value="UniProtKB-SubCell"/>
</dbReference>
<dbReference type="PANTHER" id="PTHR23198:SF26">
    <property type="entry name" value="NUCLEAR PORE COMPLEX PROTEIN NUP96"/>
    <property type="match status" value="1"/>
</dbReference>
<dbReference type="FunFam" id="1.25.40.690:FF:000002">
    <property type="entry name" value="Nuclear pore complex protein NUP96"/>
    <property type="match status" value="1"/>
</dbReference>
<keyword evidence="3" id="KW-0509">mRNA transport</keyword>
<feature type="region of interest" description="Disordered" evidence="8">
    <location>
        <begin position="279"/>
        <end position="309"/>
    </location>
</feature>
<comment type="subcellular location">
    <subcellularLocation>
        <location evidence="1">Nucleus</location>
        <location evidence="1">Nuclear pore complex</location>
    </subcellularLocation>
</comment>
<dbReference type="Pfam" id="PF03556">
    <property type="entry name" value="Cullin_binding"/>
    <property type="match status" value="1"/>
</dbReference>
<evidence type="ECO:0000313" key="11">
    <source>
        <dbReference type="EMBL" id="KAF4387737.1"/>
    </source>
</evidence>
<evidence type="ECO:0000256" key="1">
    <source>
        <dbReference type="ARBA" id="ARBA00004567"/>
    </source>
</evidence>
<dbReference type="PROSITE" id="PS51434">
    <property type="entry name" value="NUP_C"/>
    <property type="match status" value="1"/>
</dbReference>
<protein>
    <recommendedName>
        <fullName evidence="13">Nuclear pore complex protein NUP96</fullName>
    </recommendedName>
</protein>
<reference evidence="11 12" key="1">
    <citation type="journal article" date="2020" name="bioRxiv">
        <title>Sequence and annotation of 42 cannabis genomes reveals extensive copy number variation in cannabinoid synthesis and pathogen resistance genes.</title>
        <authorList>
            <person name="Mckernan K.J."/>
            <person name="Helbert Y."/>
            <person name="Kane L.T."/>
            <person name="Ebling H."/>
            <person name="Zhang L."/>
            <person name="Liu B."/>
            <person name="Eaton Z."/>
            <person name="Mclaughlin S."/>
            <person name="Kingan S."/>
            <person name="Baybayan P."/>
            <person name="Concepcion G."/>
            <person name="Jordan M."/>
            <person name="Riva A."/>
            <person name="Barbazuk W."/>
            <person name="Harkins T."/>
        </authorList>
    </citation>
    <scope>NUCLEOTIDE SEQUENCE [LARGE SCALE GENOMIC DNA]</scope>
    <source>
        <strain evidence="12">cv. Jamaican Lion 4</strain>
        <tissue evidence="11">Leaf</tissue>
    </source>
</reference>
<dbReference type="GO" id="GO:0015031">
    <property type="term" value="P:protein transport"/>
    <property type="evidence" value="ECO:0007669"/>
    <property type="project" value="UniProtKB-KW"/>
</dbReference>
<dbReference type="Pfam" id="PF12110">
    <property type="entry name" value="Nup96"/>
    <property type="match status" value="1"/>
</dbReference>
<keyword evidence="5" id="KW-0811">Translocation</keyword>
<dbReference type="InterPro" id="IPR036903">
    <property type="entry name" value="Nup98_auto-Pept-S59_dom_sf"/>
</dbReference>
<dbReference type="Gene3D" id="1.10.238.200">
    <property type="entry name" value="Cullin, PONY binding domain"/>
    <property type="match status" value="1"/>
</dbReference>
<evidence type="ECO:0000256" key="4">
    <source>
        <dbReference type="ARBA" id="ARBA00022927"/>
    </source>
</evidence>
<feature type="compositionally biased region" description="Polar residues" evidence="8">
    <location>
        <begin position="287"/>
        <end position="296"/>
    </location>
</feature>
<evidence type="ECO:0000259" key="10">
    <source>
        <dbReference type="PROSITE" id="PS51434"/>
    </source>
</evidence>
<dbReference type="Gene3D" id="1.10.238.10">
    <property type="entry name" value="EF-hand"/>
    <property type="match status" value="1"/>
</dbReference>
<feature type="non-terminal residue" evidence="11">
    <location>
        <position position="1"/>
    </location>
</feature>
<dbReference type="PANTHER" id="PTHR23198">
    <property type="entry name" value="NUCLEOPORIN"/>
    <property type="match status" value="1"/>
</dbReference>
<keyword evidence="6" id="KW-0906">Nuclear pore complex</keyword>
<dbReference type="InterPro" id="IPR007230">
    <property type="entry name" value="Nup98_auto-Pept-S59_dom"/>
</dbReference>
<comment type="caution">
    <text evidence="11">The sequence shown here is derived from an EMBL/GenBank/DDBJ whole genome shotgun (WGS) entry which is preliminary data.</text>
</comment>
<sequence>MASPLPRSPVSDSDELQVWASVELDGRRSTVSTSCAMDFAAEISSSQDVLQKRMREIETLLPTLQKPEYYMEPCFDELVSRELMDPGYSSRVPDFTVGRYGFGSVKYIGETDVRWLNLDDIVTFHRHEVVVYEDECTKPLVGQGLNKTAEVTLVLKLTSSTIEEDQKESVVGKLRQSAQRQEAQFVSFDSANGEWKFLVQHFSRFGLSEDDEDDMVMDDAPAVQEPTAMIGEEISDIDEQPQFDNSGNLLSHSLPTHLGLDPIKMNELRMLMFRDEEEESDDFEQFPSHQKSSFNKESVKPPLQNLTPMNHRATPLVARKTPLALLEYKHGSFDSNSPGTILMAQQIKTTPLKKLKPEGFQLDLKHETPVTRSHTQCVVDAGLFMGRSFGVAWGPNGTLIHAGKPVCGSDSQKGLSSVIHLEKIAIDKVVRDEKKKVREELVDFAFDSLLNLHKEINHDTKEKEFGSFKLKLQKLVSNQLQLSEICRSYAEIIQKQLEVPGLSSSARSGLMHQIMVWELIKVLFSERENNREIKPSSTDNEEDMMQDQDVKEASLDVDLEALPLIRRAEFSYWLQESVCGHVQDDISSLNETDYLQHIFLLLTGRQLDTAVELAVGKSDVRLACLLSQAGGSMVNRSDVARQLDLWKINGLDFNFIEKDRIRLYELLSGDIHGSLYNIDIDWKRFLGLLMWYKLPPHASLPVVFHTYQHLLEDGKAPSPVPVYVDEGFEEEAVNWKSKERFDISYYLMLLHASDETQPEFLKNMFSAFSSTHDPLDYHMIWHQRAVLEAIGVISSDDLHVLDVALISQLLCLGKCHWAIYVVLHMPYREDFPYLQANLIREILFQYCESWSTQESQRQFIENLGVPVAWLHEALAVYYNYIGDLSKALEHFLQCAHWPKAHTIFITSVAHTLFLSGKHSEIWKLATSMEDHKSEIDNWDLGAGIYIAFYFLRNSLLEDNDTMSELDSLESKNSACSKFIDQLNNSLAVLGDRLPVDARVAYSKMGEEICSLLLSGVGEGRTRDMQLSCFDTVSNAPIPEESLLFSLYLSGSVRCACSGSTMKRSGLRKTGQTNSTASLNSSAADLFRSATSKSSSKELERIDNLFYSYANGSSNMIDPEGIEALCSDLEVEHTDVRILMLAWKMKAEKQGYFILEEWRRGLKALRADTVNKLKKALPELEKEVKRPLSFVDFYSYAFRYCLTEEKQKSIDIESICELLNIVLGSEYPSQVELFIEYLKIQNDYKVINLDQWMGFYRFCNEISFPGLDNYDPELAEPSIHLDEEQHQPHVCPRRGDVKWQPPSLGTFKMNIDAGFCHRCGLLGFGAVI</sequence>
<evidence type="ECO:0000256" key="2">
    <source>
        <dbReference type="ARBA" id="ARBA00022448"/>
    </source>
</evidence>
<keyword evidence="12" id="KW-1185">Reference proteome</keyword>
<proteinExistence type="predicted"/>
<dbReference type="GO" id="GO:0017056">
    <property type="term" value="F:structural constituent of nuclear pore"/>
    <property type="evidence" value="ECO:0007669"/>
    <property type="project" value="InterPro"/>
</dbReference>
<organism evidence="11 12">
    <name type="scientific">Cannabis sativa</name>
    <name type="common">Hemp</name>
    <name type="synonym">Marijuana</name>
    <dbReference type="NCBI Taxonomy" id="3483"/>
    <lineage>
        <taxon>Eukaryota</taxon>
        <taxon>Viridiplantae</taxon>
        <taxon>Streptophyta</taxon>
        <taxon>Embryophyta</taxon>
        <taxon>Tracheophyta</taxon>
        <taxon>Spermatophyta</taxon>
        <taxon>Magnoliopsida</taxon>
        <taxon>eudicotyledons</taxon>
        <taxon>Gunneridae</taxon>
        <taxon>Pentapetalae</taxon>
        <taxon>rosids</taxon>
        <taxon>fabids</taxon>
        <taxon>Rosales</taxon>
        <taxon>Cannabaceae</taxon>
        <taxon>Cannabis</taxon>
    </lineage>
</organism>
<dbReference type="InterPro" id="IPR005176">
    <property type="entry name" value="PONY_dom"/>
</dbReference>
<evidence type="ECO:0000256" key="7">
    <source>
        <dbReference type="ARBA" id="ARBA00023242"/>
    </source>
</evidence>
<keyword evidence="4" id="KW-0653">Protein transport</keyword>
<evidence type="ECO:0008006" key="13">
    <source>
        <dbReference type="Google" id="ProtNLM"/>
    </source>
</evidence>
<dbReference type="Proteomes" id="UP000583929">
    <property type="component" value="Unassembled WGS sequence"/>
</dbReference>
<keyword evidence="7" id="KW-0539">Nucleus</keyword>
<evidence type="ECO:0000256" key="5">
    <source>
        <dbReference type="ARBA" id="ARBA00023010"/>
    </source>
</evidence>
<dbReference type="InterPro" id="IPR037665">
    <property type="entry name" value="Nucleoporin_S59-like"/>
</dbReference>
<feature type="domain" description="Peptidase S59" evidence="10">
    <location>
        <begin position="66"/>
        <end position="202"/>
    </location>
</feature>
<dbReference type="InterPro" id="IPR021967">
    <property type="entry name" value="Nup98_C"/>
</dbReference>